<protein>
    <submittedName>
        <fullName evidence="1">Predicted protein</fullName>
    </submittedName>
</protein>
<evidence type="ECO:0000313" key="1">
    <source>
        <dbReference type="EMBL" id="EDQ48462.1"/>
    </source>
</evidence>
<dbReference type="AlphaFoldDB" id="A9U791"/>
<accession>A9U791</accession>
<sequence>MRLSGRSHFDGAALGLALRQQSVHPGAFDEKAAAVDFLCRFTDVGREVDGFHSCQAFTIRFGVFFRQRFGRIEMPAHIDDLAAIEPDHPHVRFGIGRMVGTLLHEAKGIALAGSLGFPDFILELQPAMLVAAMIRRLGHPSSRRSLQWQWQGWPLGNGDTVLTCLIQYGLVTWSGLLGFRCFWGSVAFAQPGMCVEHISSQRGVLNEVGTGRAGFRSSPGEQACGGWVWRHRAGGNVQGRLHKVQIGLAFGMQAVVGVVHIVAELAVALLHGALWPCGLRQGAARAHGVLRPQPGHRQRVRRDAPGVLPQCAHLFRARAAGPGAGPVPRCAVPSRVPGVGLQGVAAVFRAFGGLRGLRARRPHLPQEGRAVMPATTNTPASDAATAYEAIVIGGSAGALDALSAVLPTLPASLRASVLV</sequence>
<proteinExistence type="predicted"/>
<reference evidence="1" key="1">
    <citation type="journal article" date="2008" name="Science">
        <title>The Physcomitrella genome reveals evolutionary insights into the conquest of land by plants.</title>
        <authorList>
            <person name="Rensing S."/>
            <person name="Lang D."/>
            <person name="Zimmer A."/>
            <person name="Terry A."/>
            <person name="Salamov A."/>
            <person name="Shapiro H."/>
            <person name="Nishiyama T."/>
            <person name="Perroud P.-F."/>
            <person name="Lindquist E."/>
            <person name="Kamisugi Y."/>
            <person name="Tanahashi T."/>
            <person name="Sakakibara K."/>
            <person name="Fujita T."/>
            <person name="Oishi K."/>
            <person name="Shin-I T."/>
            <person name="Kuroki Y."/>
            <person name="Toyoda A."/>
            <person name="Suzuki Y."/>
            <person name="Hashimoto A."/>
            <person name="Yamaguchi K."/>
            <person name="Sugano A."/>
            <person name="Kohara Y."/>
            <person name="Fujiyama A."/>
            <person name="Anterola A."/>
            <person name="Aoki S."/>
            <person name="Ashton N."/>
            <person name="Barbazuk W.B."/>
            <person name="Barker E."/>
            <person name="Bennetzen J."/>
            <person name="Bezanilla M."/>
            <person name="Blankenship R."/>
            <person name="Cho S.H."/>
            <person name="Dutcher S."/>
            <person name="Estelle M."/>
            <person name="Fawcett J.A."/>
            <person name="Gundlach H."/>
            <person name="Hanada K."/>
            <person name="Heyl A."/>
            <person name="Hicks K.A."/>
            <person name="Hugh J."/>
            <person name="Lohr M."/>
            <person name="Mayer K."/>
            <person name="Melkozernov A."/>
            <person name="Murata T."/>
            <person name="Nelson D."/>
            <person name="Pils B."/>
            <person name="Prigge M."/>
            <person name="Reiss B."/>
            <person name="Renner T."/>
            <person name="Rombauts S."/>
            <person name="Rushton P."/>
            <person name="Sanderfoot A."/>
            <person name="Schween G."/>
            <person name="Shiu S.-H."/>
            <person name="Stueber K."/>
            <person name="Theodoulou F.L."/>
            <person name="Tu H."/>
            <person name="Van de Peer Y."/>
            <person name="Verrier P.J."/>
            <person name="Waters E."/>
            <person name="Wood A."/>
            <person name="Yang L."/>
            <person name="Cove D."/>
            <person name="Cuming A."/>
            <person name="Hasebe M."/>
            <person name="Lucas S."/>
            <person name="Mishler D.B."/>
            <person name="Reski R."/>
            <person name="Grigoriev I."/>
            <person name="Quatrano R.S."/>
            <person name="Boore J.L."/>
        </authorList>
    </citation>
    <scope>NUCLEOTIDE SEQUENCE [LARGE SCALE GENOMIC DNA]</scope>
</reference>
<name>A9U791_PHYPA</name>
<dbReference type="EMBL" id="DS546390">
    <property type="protein sequence ID" value="EDQ48462.1"/>
    <property type="molecule type" value="Genomic_DNA"/>
</dbReference>
<organism>
    <name type="scientific">Physcomitrium patens</name>
    <name type="common">Spreading-leaved earth moss</name>
    <name type="synonym">Physcomitrella patens</name>
    <dbReference type="NCBI Taxonomy" id="3218"/>
    <lineage>
        <taxon>Eukaryota</taxon>
        <taxon>Viridiplantae</taxon>
        <taxon>Streptophyta</taxon>
        <taxon>Embryophyta</taxon>
        <taxon>Bryophyta</taxon>
        <taxon>Bryophytina</taxon>
        <taxon>Bryopsida</taxon>
        <taxon>Funariidae</taxon>
        <taxon>Funariales</taxon>
        <taxon>Funariaceae</taxon>
        <taxon>Physcomitrium</taxon>
    </lineage>
</organism>
<gene>
    <name evidence="1" type="ORF">PHYPADRAFT_103775</name>
</gene>
<feature type="non-terminal residue" evidence="1">
    <location>
        <position position="419"/>
    </location>
</feature>